<organism evidence="1 2">
    <name type="scientific">Cucurbita moschata</name>
    <name type="common">Winter crookneck squash</name>
    <name type="synonym">Cucurbita pepo var. moschata</name>
    <dbReference type="NCBI Taxonomy" id="3662"/>
    <lineage>
        <taxon>Eukaryota</taxon>
        <taxon>Viridiplantae</taxon>
        <taxon>Streptophyta</taxon>
        <taxon>Embryophyta</taxon>
        <taxon>Tracheophyta</taxon>
        <taxon>Spermatophyta</taxon>
        <taxon>Magnoliopsida</taxon>
        <taxon>eudicotyledons</taxon>
        <taxon>Gunneridae</taxon>
        <taxon>Pentapetalae</taxon>
        <taxon>rosids</taxon>
        <taxon>fabids</taxon>
        <taxon>Cucurbitales</taxon>
        <taxon>Cucurbitaceae</taxon>
        <taxon>Cucurbiteae</taxon>
        <taxon>Cucurbita</taxon>
    </lineage>
</organism>
<protein>
    <submittedName>
        <fullName evidence="2">Uncharacterized protein LOC111449903</fullName>
    </submittedName>
</protein>
<evidence type="ECO:0000313" key="2">
    <source>
        <dbReference type="RefSeq" id="XP_022945756.1"/>
    </source>
</evidence>
<dbReference type="KEGG" id="cmos:111449903"/>
<reference evidence="2" key="1">
    <citation type="submission" date="2025-08" db="UniProtKB">
        <authorList>
            <consortium name="RefSeq"/>
        </authorList>
    </citation>
    <scope>IDENTIFICATION</scope>
    <source>
        <tissue evidence="2">Young leaves</tissue>
    </source>
</reference>
<dbReference type="AlphaFoldDB" id="A0A6J1G1S4"/>
<name>A0A6J1G1S4_CUCMO</name>
<sequence>MNRVDDEQDVFLFNLTTKEFRKLPPSILHYTKSVYKSHYSVSNAVGFGYNSKSRDFKVVRVVEFVHIYDETVPDCLAKVHKKYITLGILNGSIVIFYHPTDVEKVIYIWEMKKDEHDVVSWSKLFTIGPTFGIENPLFVVSPNEVLRKINEKPLLFVSSDELLMQTNEGKLIFYNIKTHRVKPIPIEGPCSEFCATFFDHSLLSVKGGHNVLYEF</sequence>
<proteinExistence type="predicted"/>
<dbReference type="Proteomes" id="UP000504609">
    <property type="component" value="Unplaced"/>
</dbReference>
<dbReference type="RefSeq" id="XP_022945756.1">
    <property type="nucleotide sequence ID" value="XM_023089988.1"/>
</dbReference>
<accession>A0A6J1G1S4</accession>
<evidence type="ECO:0000313" key="1">
    <source>
        <dbReference type="Proteomes" id="UP000504609"/>
    </source>
</evidence>
<keyword evidence="1" id="KW-1185">Reference proteome</keyword>
<dbReference type="GeneID" id="111449903"/>
<gene>
    <name evidence="2" type="primary">LOC111449903</name>
</gene>